<keyword evidence="9 14" id="KW-0949">S-adenosyl-L-methionine</keyword>
<keyword evidence="10 14" id="KW-0694">RNA-binding</keyword>
<dbReference type="InterPro" id="IPR023267">
    <property type="entry name" value="RCMT"/>
</dbReference>
<dbReference type="PROSITE" id="PS01153">
    <property type="entry name" value="NOL1_NOP2_SUN"/>
    <property type="match status" value="1"/>
</dbReference>
<evidence type="ECO:0000256" key="14">
    <source>
        <dbReference type="PROSITE-ProRule" id="PRU01023"/>
    </source>
</evidence>
<dbReference type="NCBIfam" id="NF011494">
    <property type="entry name" value="PRK14902.1"/>
    <property type="match status" value="1"/>
</dbReference>
<evidence type="ECO:0000256" key="4">
    <source>
        <dbReference type="ARBA" id="ARBA00012140"/>
    </source>
</evidence>
<feature type="binding site" evidence="14">
    <location>
        <position position="286"/>
    </location>
    <ligand>
        <name>S-adenosyl-L-methionine</name>
        <dbReference type="ChEBI" id="CHEBI:59789"/>
    </ligand>
</feature>
<dbReference type="STRING" id="942150.IV64_GL000526"/>
<dbReference type="FunFam" id="3.40.50.150:FF:000022">
    <property type="entry name" value="Ribosomal RNA small subunit methyltransferase B"/>
    <property type="match status" value="1"/>
</dbReference>
<dbReference type="InterPro" id="IPR054728">
    <property type="entry name" value="RsmB-like_ferredoxin"/>
</dbReference>
<organism evidence="16 17">
    <name type="scientific">Lactiplantibacillus xiangfangensis</name>
    <dbReference type="NCBI Taxonomy" id="942150"/>
    <lineage>
        <taxon>Bacteria</taxon>
        <taxon>Bacillati</taxon>
        <taxon>Bacillota</taxon>
        <taxon>Bacilli</taxon>
        <taxon>Lactobacillales</taxon>
        <taxon>Lactobacillaceae</taxon>
        <taxon>Lactiplantibacillus</taxon>
    </lineage>
</organism>
<feature type="binding site" evidence="14">
    <location>
        <position position="333"/>
    </location>
    <ligand>
        <name>S-adenosyl-L-methionine</name>
        <dbReference type="ChEBI" id="CHEBI:59789"/>
    </ligand>
</feature>
<gene>
    <name evidence="16" type="ORF">IV64_GL000526</name>
</gene>
<dbReference type="EMBL" id="JQCL01000080">
    <property type="protein sequence ID" value="KRO08438.1"/>
    <property type="molecule type" value="Genomic_DNA"/>
</dbReference>
<sequence>MSTVDNTPRWLAVAALAKIKDGAYSNLQLNQMINDHTMDRRDINLLTNMVYGVIQHRMTLEYWLKPFVRHPNQIDPWVKELLLSAVYQWQYLDKIPQRAVFNETIEIAKVKGHSGIRRFVTGVLHQMDRSGLPSFDDIKDPDERLSVMYSMPVWLIDELRDQLGADKMVSILKSLNQPAKQSLRINPTVSTVEDVQSALENDGLTVEASEVSPLGLIVTEGQAINTEAMRYGMFTIQDESAQLVVPALDVQPGDKVLDACAAPGGKTTQIAAELDADQGGEVVALDIHANKVKLIGQNAARMHVADRVAATELDARKVGTEFGDEHFDRILVDAPCSGLGLIRRKPEIRYEKQLSDSMNLQKIQLAILSAAAPTLKKGGIMTYSTCTILRQENQDVIEQFLAAHPDFELQMTPTKQALKADRDVKPLSIYPDDYMSDGFFIACLQKK</sequence>
<dbReference type="SUPFAM" id="SSF53335">
    <property type="entry name" value="S-adenosyl-L-methionine-dependent methyltransferases"/>
    <property type="match status" value="1"/>
</dbReference>
<evidence type="ECO:0000256" key="12">
    <source>
        <dbReference type="ARBA" id="ARBA00031088"/>
    </source>
</evidence>
<dbReference type="InterPro" id="IPR018314">
    <property type="entry name" value="RsmB/NOL1/NOP2-like_CS"/>
</dbReference>
<dbReference type="InterPro" id="IPR035926">
    <property type="entry name" value="NusB-like_sf"/>
</dbReference>
<feature type="binding site" evidence="14">
    <location>
        <begin position="260"/>
        <end position="266"/>
    </location>
    <ligand>
        <name>S-adenosyl-L-methionine</name>
        <dbReference type="ChEBI" id="CHEBI:59789"/>
    </ligand>
</feature>
<evidence type="ECO:0000256" key="7">
    <source>
        <dbReference type="ARBA" id="ARBA00022603"/>
    </source>
</evidence>
<keyword evidence="6" id="KW-0698">rRNA processing</keyword>
<dbReference type="Gene3D" id="1.10.940.10">
    <property type="entry name" value="NusB-like"/>
    <property type="match status" value="1"/>
</dbReference>
<dbReference type="InterPro" id="IPR001678">
    <property type="entry name" value="MeTrfase_RsmB-F_NOP2_dom"/>
</dbReference>
<dbReference type="PANTHER" id="PTHR22807:SF53">
    <property type="entry name" value="RIBOSOMAL RNA SMALL SUBUNIT METHYLTRANSFERASE B-RELATED"/>
    <property type="match status" value="1"/>
</dbReference>
<dbReference type="Pfam" id="PF01189">
    <property type="entry name" value="Methyltr_RsmB-F"/>
    <property type="match status" value="1"/>
</dbReference>
<proteinExistence type="inferred from homology"/>
<dbReference type="RefSeq" id="WP_057707033.1">
    <property type="nucleotide sequence ID" value="NZ_JQCL01000080.1"/>
</dbReference>
<protein>
    <recommendedName>
        <fullName evidence="4">16S rRNA (cytosine(967)-C(5))-methyltransferase</fullName>
        <ecNumber evidence="4">2.1.1.176</ecNumber>
    </recommendedName>
    <alternativeName>
        <fullName evidence="11">16S rRNA m5C967 methyltransferase</fullName>
    </alternativeName>
    <alternativeName>
        <fullName evidence="12">rRNA (cytosine-C(5)-)-methyltransferase RsmB</fullName>
    </alternativeName>
</protein>
<evidence type="ECO:0000256" key="13">
    <source>
        <dbReference type="ARBA" id="ARBA00047283"/>
    </source>
</evidence>
<reference evidence="16 17" key="1">
    <citation type="journal article" date="2015" name="Genome Announc.">
        <title>Expanding the biotechnology potential of lactobacilli through comparative genomics of 213 strains and associated genera.</title>
        <authorList>
            <person name="Sun Z."/>
            <person name="Harris H.M."/>
            <person name="McCann A."/>
            <person name="Guo C."/>
            <person name="Argimon S."/>
            <person name="Zhang W."/>
            <person name="Yang X."/>
            <person name="Jeffery I.B."/>
            <person name="Cooney J.C."/>
            <person name="Kagawa T.F."/>
            <person name="Liu W."/>
            <person name="Song Y."/>
            <person name="Salvetti E."/>
            <person name="Wrobel A."/>
            <person name="Rasinkangas P."/>
            <person name="Parkhill J."/>
            <person name="Rea M.C."/>
            <person name="O'Sullivan O."/>
            <person name="Ritari J."/>
            <person name="Douillard F.P."/>
            <person name="Paul Ross R."/>
            <person name="Yang R."/>
            <person name="Briner A.E."/>
            <person name="Felis G.E."/>
            <person name="de Vos W.M."/>
            <person name="Barrangou R."/>
            <person name="Klaenhammer T.R."/>
            <person name="Caufield P.W."/>
            <person name="Cui Y."/>
            <person name="Zhang H."/>
            <person name="O'Toole P.W."/>
        </authorList>
    </citation>
    <scope>NUCLEOTIDE SEQUENCE [LARGE SCALE GENOMIC DNA]</scope>
    <source>
        <strain evidence="16 17">LMG 26013</strain>
    </source>
</reference>
<dbReference type="Pfam" id="PF22458">
    <property type="entry name" value="RsmF-B_ferredox"/>
    <property type="match status" value="1"/>
</dbReference>
<accession>A0A0R2M4B7</accession>
<feature type="binding site" evidence="14">
    <location>
        <position position="314"/>
    </location>
    <ligand>
        <name>S-adenosyl-L-methionine</name>
        <dbReference type="ChEBI" id="CHEBI:59789"/>
    </ligand>
</feature>
<comment type="catalytic activity">
    <reaction evidence="13">
        <text>cytidine(967) in 16S rRNA + S-adenosyl-L-methionine = 5-methylcytidine(967) in 16S rRNA + S-adenosyl-L-homocysteine + H(+)</text>
        <dbReference type="Rhea" id="RHEA:42748"/>
        <dbReference type="Rhea" id="RHEA-COMP:10219"/>
        <dbReference type="Rhea" id="RHEA-COMP:10220"/>
        <dbReference type="ChEBI" id="CHEBI:15378"/>
        <dbReference type="ChEBI" id="CHEBI:57856"/>
        <dbReference type="ChEBI" id="CHEBI:59789"/>
        <dbReference type="ChEBI" id="CHEBI:74483"/>
        <dbReference type="ChEBI" id="CHEBI:82748"/>
        <dbReference type="EC" id="2.1.1.176"/>
    </reaction>
</comment>
<evidence type="ECO:0000256" key="3">
    <source>
        <dbReference type="ARBA" id="ARBA00007494"/>
    </source>
</evidence>
<keyword evidence="17" id="KW-1185">Reference proteome</keyword>
<comment type="function">
    <text evidence="1">Specifically methylates the cytosine at position 967 (m5C967) of 16S rRNA.</text>
</comment>
<dbReference type="GO" id="GO:0003723">
    <property type="term" value="F:RNA binding"/>
    <property type="evidence" value="ECO:0007669"/>
    <property type="project" value="UniProtKB-UniRule"/>
</dbReference>
<comment type="subcellular location">
    <subcellularLocation>
        <location evidence="2">Cytoplasm</location>
    </subcellularLocation>
</comment>
<evidence type="ECO:0000256" key="8">
    <source>
        <dbReference type="ARBA" id="ARBA00022679"/>
    </source>
</evidence>
<keyword evidence="5" id="KW-0963">Cytoplasm</keyword>
<dbReference type="PROSITE" id="PS51686">
    <property type="entry name" value="SAM_MT_RSMB_NOP"/>
    <property type="match status" value="1"/>
</dbReference>
<evidence type="ECO:0000256" key="6">
    <source>
        <dbReference type="ARBA" id="ARBA00022552"/>
    </source>
</evidence>
<dbReference type="InterPro" id="IPR029063">
    <property type="entry name" value="SAM-dependent_MTases_sf"/>
</dbReference>
<evidence type="ECO:0000256" key="5">
    <source>
        <dbReference type="ARBA" id="ARBA00022490"/>
    </source>
</evidence>
<evidence type="ECO:0000256" key="2">
    <source>
        <dbReference type="ARBA" id="ARBA00004496"/>
    </source>
</evidence>
<name>A0A0R2M4B7_9LACO</name>
<dbReference type="GO" id="GO:0008649">
    <property type="term" value="F:rRNA methyltransferase activity"/>
    <property type="evidence" value="ECO:0007669"/>
    <property type="project" value="InterPro"/>
</dbReference>
<dbReference type="AlphaFoldDB" id="A0A0R2M4B7"/>
<evidence type="ECO:0000256" key="11">
    <source>
        <dbReference type="ARBA" id="ARBA00030399"/>
    </source>
</evidence>
<dbReference type="PRINTS" id="PR02008">
    <property type="entry name" value="RCMTFAMILY"/>
</dbReference>
<dbReference type="OrthoDB" id="9810297at2"/>
<dbReference type="PANTHER" id="PTHR22807">
    <property type="entry name" value="NOP2 YEAST -RELATED NOL1/NOP2/FMU SUN DOMAIN-CONTAINING"/>
    <property type="match status" value="1"/>
</dbReference>
<comment type="caution">
    <text evidence="16">The sequence shown here is derived from an EMBL/GenBank/DDBJ whole genome shotgun (WGS) entry which is preliminary data.</text>
</comment>
<dbReference type="SUPFAM" id="SSF48013">
    <property type="entry name" value="NusB-like"/>
    <property type="match status" value="1"/>
</dbReference>
<evidence type="ECO:0000256" key="10">
    <source>
        <dbReference type="ARBA" id="ARBA00022884"/>
    </source>
</evidence>
<feature type="active site" description="Nucleophile" evidence="14">
    <location>
        <position position="386"/>
    </location>
</feature>
<feature type="domain" description="SAM-dependent MTase RsmB/NOP-type" evidence="15">
    <location>
        <begin position="171"/>
        <end position="447"/>
    </location>
</feature>
<evidence type="ECO:0000256" key="1">
    <source>
        <dbReference type="ARBA" id="ARBA00002724"/>
    </source>
</evidence>
<dbReference type="InterPro" id="IPR006027">
    <property type="entry name" value="NusB_RsmB_TIM44"/>
</dbReference>
<keyword evidence="7 14" id="KW-0489">Methyltransferase</keyword>
<dbReference type="Proteomes" id="UP000051783">
    <property type="component" value="Unassembled WGS sequence"/>
</dbReference>
<evidence type="ECO:0000313" key="16">
    <source>
        <dbReference type="EMBL" id="KRO08438.1"/>
    </source>
</evidence>
<evidence type="ECO:0000256" key="9">
    <source>
        <dbReference type="ARBA" id="ARBA00022691"/>
    </source>
</evidence>
<dbReference type="Gene3D" id="3.30.70.1170">
    <property type="entry name" value="Sun protein, domain 3"/>
    <property type="match status" value="1"/>
</dbReference>
<dbReference type="EC" id="2.1.1.176" evidence="4"/>
<dbReference type="PATRIC" id="fig|942150.3.peg.539"/>
<dbReference type="NCBIfam" id="TIGR00563">
    <property type="entry name" value="rsmB"/>
    <property type="match status" value="1"/>
</dbReference>
<dbReference type="Gene3D" id="3.40.50.150">
    <property type="entry name" value="Vaccinia Virus protein VP39"/>
    <property type="match status" value="1"/>
</dbReference>
<evidence type="ECO:0000259" key="15">
    <source>
        <dbReference type="PROSITE" id="PS51686"/>
    </source>
</evidence>
<dbReference type="InterPro" id="IPR049560">
    <property type="entry name" value="MeTrfase_RsmB-F_NOP2_cat"/>
</dbReference>
<dbReference type="GO" id="GO:0005737">
    <property type="term" value="C:cytoplasm"/>
    <property type="evidence" value="ECO:0007669"/>
    <property type="project" value="UniProtKB-SubCell"/>
</dbReference>
<dbReference type="CDD" id="cd02440">
    <property type="entry name" value="AdoMet_MTases"/>
    <property type="match status" value="1"/>
</dbReference>
<dbReference type="InterPro" id="IPR004573">
    <property type="entry name" value="rRNA_ssu_MeTfrase_B"/>
</dbReference>
<keyword evidence="8 14" id="KW-0808">Transferase</keyword>
<dbReference type="GO" id="GO:0006355">
    <property type="term" value="P:regulation of DNA-templated transcription"/>
    <property type="evidence" value="ECO:0007669"/>
    <property type="project" value="InterPro"/>
</dbReference>
<comment type="similarity">
    <text evidence="3 14">Belongs to the class I-like SAM-binding methyltransferase superfamily. RsmB/NOP family.</text>
</comment>
<dbReference type="Pfam" id="PF01029">
    <property type="entry name" value="NusB"/>
    <property type="match status" value="1"/>
</dbReference>
<evidence type="ECO:0000313" key="17">
    <source>
        <dbReference type="Proteomes" id="UP000051783"/>
    </source>
</evidence>